<dbReference type="EMBL" id="JJPJ01000039">
    <property type="protein sequence ID" value="KKG64200.1"/>
    <property type="molecule type" value="Genomic_DNA"/>
</dbReference>
<dbReference type="EMBL" id="JJPD01000007">
    <property type="protein sequence ID" value="KKG46362.1"/>
    <property type="molecule type" value="Genomic_DNA"/>
</dbReference>
<evidence type="ECO:0000313" key="60">
    <source>
        <dbReference type="Proteomes" id="UP000033885"/>
    </source>
</evidence>
<dbReference type="Proteomes" id="UP000033878">
    <property type="component" value="Unassembled WGS sequence"/>
</dbReference>
<evidence type="ECO:0000313" key="2">
    <source>
        <dbReference type="EMBL" id="KKG03610.1"/>
    </source>
</evidence>
<dbReference type="EMBL" id="JJQB01000052">
    <property type="protein sequence ID" value="KKH21198.1"/>
    <property type="molecule type" value="Genomic_DNA"/>
</dbReference>
<evidence type="ECO:0000313" key="28">
    <source>
        <dbReference type="EMBL" id="KKH11131.1"/>
    </source>
</evidence>
<dbReference type="Proteomes" id="UP000034279">
    <property type="component" value="Unassembled WGS sequence"/>
</dbReference>
<evidence type="ECO:0000313" key="30">
    <source>
        <dbReference type="EMBL" id="KKH18956.1"/>
    </source>
</evidence>
<evidence type="ECO:0000313" key="87">
    <source>
        <dbReference type="Proteomes" id="UP000034547"/>
    </source>
</evidence>
<evidence type="ECO:0000313" key="36">
    <source>
        <dbReference type="EMBL" id="KKH37550.1"/>
    </source>
</evidence>
<dbReference type="Proteomes" id="UP000033864">
    <property type="component" value="Unassembled WGS sequence"/>
</dbReference>
<dbReference type="EMBL" id="JJQV01000080">
    <property type="protein sequence ID" value="KKH83069.1"/>
    <property type="molecule type" value="Genomic_DNA"/>
</dbReference>
<evidence type="ECO:0000313" key="3">
    <source>
        <dbReference type="EMBL" id="KKG06868.1"/>
    </source>
</evidence>
<dbReference type="EMBL" id="JJPI01000088">
    <property type="protein sequence ID" value="KKG53255.1"/>
    <property type="molecule type" value="Genomic_DNA"/>
</dbReference>
<dbReference type="Proteomes" id="UP000034298">
    <property type="component" value="Unassembled WGS sequence"/>
</dbReference>
<dbReference type="Proteomes" id="UP000034820">
    <property type="component" value="Unassembled WGS sequence"/>
</dbReference>
<dbReference type="Proteomes" id="UP000034758">
    <property type="component" value="Unassembled WGS sequence"/>
</dbReference>
<reference evidence="55 108" key="2">
    <citation type="submission" date="2018-05" db="EMBL/GenBank/DDBJ databases">
        <title>Methanosarcina gilichinskyana sp. nov., a novel methanogenic archaeon isolated from Holocene permafrost, North East Russia.</title>
        <authorList>
            <person name="Oshurkova V."/>
            <person name="Meer M."/>
            <person name="Bochkareva O."/>
            <person name="Shcherbakova V."/>
        </authorList>
    </citation>
    <scope>NUCLEOTIDE SEQUENCE [LARGE SCALE GENOMIC DNA]</scope>
    <source>
        <strain evidence="55 108">JL01</strain>
    </source>
</reference>
<dbReference type="EMBL" id="JJQO01000213">
    <property type="protein sequence ID" value="KKH62949.1"/>
    <property type="molecule type" value="Genomic_DNA"/>
</dbReference>
<evidence type="ECO:0000313" key="5">
    <source>
        <dbReference type="EMBL" id="KKG30731.1"/>
    </source>
</evidence>
<organism evidence="15 84">
    <name type="scientific">Methanosarcina mazei</name>
    <name type="common">Methanosarcina frisia</name>
    <dbReference type="NCBI Taxonomy" id="2209"/>
    <lineage>
        <taxon>Archaea</taxon>
        <taxon>Methanobacteriati</taxon>
        <taxon>Methanobacteriota</taxon>
        <taxon>Stenosarchaea group</taxon>
        <taxon>Methanomicrobia</taxon>
        <taxon>Methanosarcinales</taxon>
        <taxon>Methanosarcinaceae</taxon>
        <taxon>Methanosarcina</taxon>
    </lineage>
</organism>
<evidence type="ECO:0000313" key="64">
    <source>
        <dbReference type="Proteomes" id="UP000034001"/>
    </source>
</evidence>
<dbReference type="Proteomes" id="UP000034547">
    <property type="component" value="Unassembled WGS sequence"/>
</dbReference>
<dbReference type="EMBL" id="CP029709">
    <property type="protein sequence ID" value="QCR17633.1"/>
    <property type="molecule type" value="Genomic_DNA"/>
</dbReference>
<dbReference type="EMBL" id="JJOR01000091">
    <property type="protein sequence ID" value="KKG03610.1"/>
    <property type="molecule type" value="Genomic_DNA"/>
</dbReference>
<evidence type="ECO:0000313" key="40">
    <source>
        <dbReference type="EMBL" id="KKH53750.1"/>
    </source>
</evidence>
<evidence type="ECO:0000313" key="33">
    <source>
        <dbReference type="EMBL" id="KKH26990.1"/>
    </source>
</evidence>
<evidence type="ECO:0000313" key="21">
    <source>
        <dbReference type="EMBL" id="KKG83697.1"/>
    </source>
</evidence>
<dbReference type="Proteomes" id="UP000034152">
    <property type="component" value="Unassembled WGS sequence"/>
</dbReference>
<evidence type="ECO:0000313" key="99">
    <source>
        <dbReference type="Proteomes" id="UP000034817"/>
    </source>
</evidence>
<evidence type="ECO:0000313" key="104">
    <source>
        <dbReference type="Proteomes" id="UP000034925"/>
    </source>
</evidence>
<evidence type="ECO:0000313" key="37">
    <source>
        <dbReference type="EMBL" id="KKH41717.1"/>
    </source>
</evidence>
<dbReference type="Proteomes" id="UP000034578">
    <property type="component" value="Unassembled WGS sequence"/>
</dbReference>
<evidence type="ECO:0000313" key="11">
    <source>
        <dbReference type="EMBL" id="KKG53255.1"/>
    </source>
</evidence>
<evidence type="ECO:0000313" key="107">
    <source>
        <dbReference type="Proteomes" id="UP000034950"/>
    </source>
</evidence>
<evidence type="ECO:0000313" key="76">
    <source>
        <dbReference type="Proteomes" id="UP000034232"/>
    </source>
</evidence>
<dbReference type="Proteomes" id="UP000034387">
    <property type="component" value="Unassembled WGS sequence"/>
</dbReference>
<evidence type="ECO:0000313" key="50">
    <source>
        <dbReference type="EMBL" id="KKH88920.1"/>
    </source>
</evidence>
<evidence type="ECO:0000313" key="12">
    <source>
        <dbReference type="EMBL" id="KKG53386.1"/>
    </source>
</evidence>
<dbReference type="Proteomes" id="UP000034021">
    <property type="component" value="Unassembled WGS sequence"/>
</dbReference>
<dbReference type="Proteomes" id="UP000034040">
    <property type="component" value="Unassembled WGS sequence"/>
</dbReference>
<dbReference type="Proteomes" id="UP000033889">
    <property type="component" value="Unassembled WGS sequence"/>
</dbReference>
<evidence type="ECO:0000313" key="16">
    <source>
        <dbReference type="EMBL" id="KKG67782.1"/>
    </source>
</evidence>
<evidence type="ECO:0000313" key="44">
    <source>
        <dbReference type="EMBL" id="KKH68035.1"/>
    </source>
</evidence>
<evidence type="ECO:0000313" key="100">
    <source>
        <dbReference type="Proteomes" id="UP000034820"/>
    </source>
</evidence>
<dbReference type="EMBL" id="JJQK01000069">
    <property type="protein sequence ID" value="KKH53750.1"/>
    <property type="molecule type" value="Genomic_DNA"/>
</dbReference>
<dbReference type="EMBL" id="JJQF01000138">
    <property type="protein sequence ID" value="KKH26990.1"/>
    <property type="molecule type" value="Genomic_DNA"/>
</dbReference>
<evidence type="ECO:0000313" key="42">
    <source>
        <dbReference type="EMBL" id="KKH61273.1"/>
    </source>
</evidence>
<dbReference type="EMBL" id="JJRA01000092">
    <property type="protein sequence ID" value="KKI03020.1"/>
    <property type="molecule type" value="Genomic_DNA"/>
</dbReference>
<evidence type="ECO:0000313" key="105">
    <source>
        <dbReference type="Proteomes" id="UP000034937"/>
    </source>
</evidence>
<dbReference type="Proteomes" id="UP000034925">
    <property type="component" value="Unassembled WGS sequence"/>
</dbReference>
<dbReference type="EMBL" id="JJOT01000053">
    <property type="protein sequence ID" value="KKG03062.1"/>
    <property type="molecule type" value="Genomic_DNA"/>
</dbReference>
<evidence type="ECO:0000313" key="106">
    <source>
        <dbReference type="Proteomes" id="UP000034944"/>
    </source>
</evidence>
<dbReference type="Proteomes" id="UP000033835">
    <property type="component" value="Unassembled WGS sequence"/>
</dbReference>
<dbReference type="Proteomes" id="UP000034668">
    <property type="component" value="Unassembled WGS sequence"/>
</dbReference>
<evidence type="ECO:0000313" key="17">
    <source>
        <dbReference type="EMBL" id="KKG68906.1"/>
    </source>
</evidence>
<evidence type="ECO:0000313" key="9">
    <source>
        <dbReference type="EMBL" id="KKG42951.1"/>
    </source>
</evidence>
<dbReference type="Proteomes" id="UP000034692">
    <property type="component" value="Unassembled WGS sequence"/>
</dbReference>
<dbReference type="EMBL" id="JJQW01000051">
    <property type="protein sequence ID" value="KKH88920.1"/>
    <property type="molecule type" value="Genomic_DNA"/>
</dbReference>
<evidence type="ECO:0000313" key="75">
    <source>
        <dbReference type="Proteomes" id="UP000034227"/>
    </source>
</evidence>
<evidence type="ECO:0000313" key="84">
    <source>
        <dbReference type="Proteomes" id="UP000034424"/>
    </source>
</evidence>
<evidence type="ECO:0000313" key="27">
    <source>
        <dbReference type="EMBL" id="KKH08518.1"/>
    </source>
</evidence>
<evidence type="ECO:0000313" key="66">
    <source>
        <dbReference type="Proteomes" id="UP000034040"/>
    </source>
</evidence>
<evidence type="ECO:0000313" key="24">
    <source>
        <dbReference type="EMBL" id="KKG97004.1"/>
    </source>
</evidence>
<dbReference type="EMBL" id="JJRB01000114">
    <property type="protein sequence ID" value="KKI01988.1"/>
    <property type="molecule type" value="Genomic_DNA"/>
</dbReference>
<dbReference type="EMBL" id="JJQX01000188">
    <property type="protein sequence ID" value="KKH91259.1"/>
    <property type="molecule type" value="Genomic_DNA"/>
</dbReference>
<dbReference type="EMBL" id="JJQD01000042">
    <property type="protein sequence ID" value="KKH31285.1"/>
    <property type="molecule type" value="Genomic_DNA"/>
</dbReference>
<dbReference type="OrthoDB" id="129251at2157"/>
<sequence>MEADPLFHRSENEHTEVQKMQCFIVEHYFDEVLDVYCGGSDVFNGKVKACADNVLTLDKNGKFTHIAIDKIIAVWRA</sequence>
<evidence type="ECO:0000313" key="20">
    <source>
        <dbReference type="EMBL" id="KKG82762.1"/>
    </source>
</evidence>
<evidence type="ECO:0000313" key="46">
    <source>
        <dbReference type="EMBL" id="KKH78501.1"/>
    </source>
</evidence>
<evidence type="ECO:0000313" key="38">
    <source>
        <dbReference type="EMBL" id="KKH50528.1"/>
    </source>
</evidence>
<evidence type="ECO:0000313" key="74">
    <source>
        <dbReference type="Proteomes" id="UP000034195"/>
    </source>
</evidence>
<evidence type="ECO:0000313" key="39">
    <source>
        <dbReference type="EMBL" id="KKH51865.1"/>
    </source>
</evidence>
<dbReference type="InterPro" id="IPR054192">
    <property type="entry name" value="DUF6897"/>
</dbReference>
<proteinExistence type="predicted"/>
<evidence type="ECO:0000313" key="41">
    <source>
        <dbReference type="EMBL" id="KKH59923.1"/>
    </source>
</evidence>
<dbReference type="Proteomes" id="UP000034399">
    <property type="component" value="Unassembled WGS sequence"/>
</dbReference>
<dbReference type="Proteomes" id="UP000034944">
    <property type="component" value="Unassembled WGS sequence"/>
</dbReference>
<dbReference type="Proteomes" id="UP000034950">
    <property type="component" value="Unassembled WGS sequence"/>
</dbReference>
<dbReference type="Proteomes" id="UP000034577">
    <property type="component" value="Unassembled WGS sequence"/>
</dbReference>
<evidence type="ECO:0000313" key="29">
    <source>
        <dbReference type="EMBL" id="KKH13411.1"/>
    </source>
</evidence>
<evidence type="ECO:0000313" key="51">
    <source>
        <dbReference type="EMBL" id="KKH91259.1"/>
    </source>
</evidence>
<dbReference type="EMBL" id="JJPG01000056">
    <property type="protein sequence ID" value="KKG53386.1"/>
    <property type="molecule type" value="Genomic_DNA"/>
</dbReference>
<dbReference type="EMBL" id="JJPW01000041">
    <property type="protein sequence ID" value="KKH01796.1"/>
    <property type="molecule type" value="Genomic_DNA"/>
</dbReference>
<evidence type="ECO:0000313" key="53">
    <source>
        <dbReference type="EMBL" id="KKI01988.1"/>
    </source>
</evidence>
<dbReference type="EMBL" id="JJPN01000145">
    <property type="protein sequence ID" value="KKG68906.1"/>
    <property type="molecule type" value="Genomic_DNA"/>
</dbReference>
<evidence type="ECO:0000313" key="23">
    <source>
        <dbReference type="EMBL" id="KKG96031.1"/>
    </source>
</evidence>
<evidence type="ECO:0000313" key="47">
    <source>
        <dbReference type="EMBL" id="KKH82741.1"/>
    </source>
</evidence>
<dbReference type="EMBL" id="JJPV01000132">
    <property type="protein sequence ID" value="KKG96031.1"/>
    <property type="molecule type" value="Genomic_DNA"/>
</dbReference>
<dbReference type="EMBL" id="JJQE01000117">
    <property type="protein sequence ID" value="KKH26878.1"/>
    <property type="molecule type" value="Genomic_DNA"/>
</dbReference>
<evidence type="ECO:0000313" key="56">
    <source>
        <dbReference type="Proteomes" id="UP000033814"/>
    </source>
</evidence>
<dbReference type="EMBL" id="JJQS01000010">
    <property type="protein sequence ID" value="KKH78501.1"/>
    <property type="molecule type" value="Genomic_DNA"/>
</dbReference>
<evidence type="ECO:0000313" key="70">
    <source>
        <dbReference type="Proteomes" id="UP000034142"/>
    </source>
</evidence>
<name>A0A0F8IPB6_METMZ</name>
<dbReference type="Proteomes" id="UP000034338">
    <property type="component" value="Unassembled WGS sequence"/>
</dbReference>
<keyword evidence="90" id="KW-1185">Reference proteome</keyword>
<evidence type="ECO:0000313" key="88">
    <source>
        <dbReference type="Proteomes" id="UP000034566"/>
    </source>
</evidence>
<evidence type="ECO:0000313" key="26">
    <source>
        <dbReference type="EMBL" id="KKH04560.1"/>
    </source>
</evidence>
<evidence type="ECO:0000313" key="98">
    <source>
        <dbReference type="Proteomes" id="UP000034758"/>
    </source>
</evidence>
<evidence type="ECO:0000313" key="25">
    <source>
        <dbReference type="EMBL" id="KKH01796.1"/>
    </source>
</evidence>
<evidence type="ECO:0000313" key="49">
    <source>
        <dbReference type="EMBL" id="KKH88142.1"/>
    </source>
</evidence>
<dbReference type="EMBL" id="JJPY01000028">
    <property type="protein sequence ID" value="KKH11131.1"/>
    <property type="molecule type" value="Genomic_DNA"/>
</dbReference>
<evidence type="ECO:0000313" key="86">
    <source>
        <dbReference type="Proteomes" id="UP000034468"/>
    </source>
</evidence>
<evidence type="ECO:0000313" key="68">
    <source>
        <dbReference type="Proteomes" id="UP000034064"/>
    </source>
</evidence>
<dbReference type="Proteomes" id="UP000034450">
    <property type="component" value="Unassembled WGS sequence"/>
</dbReference>
<dbReference type="AlphaFoldDB" id="A0A0F8IPB6"/>
<dbReference type="Proteomes" id="UP000034424">
    <property type="component" value="Unassembled WGS sequence"/>
</dbReference>
<dbReference type="EMBL" id="JJQN01000083">
    <property type="protein sequence ID" value="KKH59923.1"/>
    <property type="molecule type" value="Genomic_DNA"/>
</dbReference>
<evidence type="ECO:0000313" key="62">
    <source>
        <dbReference type="Proteomes" id="UP000033933"/>
    </source>
</evidence>
<dbReference type="EMBL" id="JJPB01000061">
    <property type="protein sequence ID" value="KKG32461.1"/>
    <property type="molecule type" value="Genomic_DNA"/>
</dbReference>
<evidence type="ECO:0000313" key="79">
    <source>
        <dbReference type="Proteomes" id="UP000034279"/>
    </source>
</evidence>
<dbReference type="EMBL" id="JJQZ01000069">
    <property type="protein sequence ID" value="KKH96700.1"/>
    <property type="molecule type" value="Genomic_DNA"/>
</dbReference>
<dbReference type="Proteomes" id="UP000034142">
    <property type="component" value="Unassembled WGS sequence"/>
</dbReference>
<dbReference type="EMBL" id="JJPM01000317">
    <property type="protein sequence ID" value="KKG67782.1"/>
    <property type="molecule type" value="Genomic_DNA"/>
</dbReference>
<dbReference type="EMBL" id="JJQM01000156">
    <property type="protein sequence ID" value="KKH51865.1"/>
    <property type="molecule type" value="Genomic_DNA"/>
</dbReference>
<evidence type="ECO:0000313" key="13">
    <source>
        <dbReference type="EMBL" id="KKG64200.1"/>
    </source>
</evidence>
<gene>
    <name evidence="55" type="ORF">DKM28_17915</name>
    <name evidence="5" type="ORF">DU30_03900</name>
    <name evidence="2" type="ORF">DU31_15890</name>
    <name evidence="11" type="ORF">DU33_16415</name>
    <name evidence="4" type="ORF">DU34_10705</name>
    <name evidence="10" type="ORF">DU35_10890</name>
    <name evidence="33" type="ORF">DU37_16370</name>
    <name evidence="12" type="ORF">DU38_10030</name>
    <name evidence="9" type="ORF">DU39_08505</name>
    <name evidence="1" type="ORF">DU40_05060</name>
    <name evidence="8" type="ORF">DU41_09975</name>
    <name evidence="26" type="ORF">DU42_13470</name>
    <name evidence="16" type="ORF">DU43_10505</name>
    <name evidence="29" type="ORF">DU44_07810</name>
    <name evidence="14" type="ORF">DU45_04025</name>
    <name evidence="17" type="ORF">DU46_15635</name>
    <name evidence="3" type="ORF">DU47_10665</name>
    <name evidence="31" type="ORF">DU48_10745</name>
    <name evidence="6" type="ORF">DU49_11000</name>
    <name evidence="35" type="ORF">DU50_15380</name>
    <name evidence="28" type="ORF">DU51_16285</name>
    <name evidence="7" type="ORF">DU52_00730</name>
    <name evidence="36" type="ORF">DU54_12390</name>
    <name evidence="19" type="ORF">DU55_03980</name>
    <name evidence="25" type="ORF">DU56_20070</name>
    <name evidence="20" type="ORF">DU57_07775</name>
    <name evidence="34" type="ORF">DU58_10880</name>
    <name evidence="32" type="ORF">DU60_11150</name>
    <name evidence="21" type="ORF">DU61_14270</name>
    <name evidence="27" type="ORF">DU62_15795</name>
    <name evidence="18" type="ORF">DU63_07795</name>
    <name evidence="13" type="ORF">DU64_02915</name>
    <name evidence="30" type="ORF">DU65_14280</name>
    <name evidence="24" type="ORF">DU66_16580</name>
    <name evidence="15" type="ORF">DU67_12750</name>
    <name evidence="23" type="ORF">DU68_17820</name>
    <name evidence="22" type="ORF">DU69_05105</name>
    <name evidence="37" type="ORF">DU71_04940</name>
    <name evidence="40" type="ORF">DU72_12085</name>
    <name evidence="42" type="ORF">DU73_12225</name>
    <name evidence="41" type="ORF">DU74_01680</name>
    <name evidence="43" type="ORF">DU75_04430</name>
    <name evidence="39" type="ORF">DU76_14840</name>
    <name evidence="46" type="ORF">DU77_20070</name>
    <name evidence="47" type="ORF">DU78_09990</name>
    <name evidence="51" type="ORF">DU79_09870</name>
    <name evidence="49" type="ORF">DU80_15810</name>
    <name evidence="54" type="ORF">DU81_18565</name>
    <name evidence="48" type="ORF">DU82_20145</name>
    <name evidence="53" type="ORF">DU83_19185</name>
    <name evidence="52" type="ORF">DU84_19035</name>
    <name evidence="38" type="ORF">DU85_06155</name>
    <name evidence="45" type="ORF">DU86_13210</name>
    <name evidence="44" type="ORF">DU87_05180</name>
    <name evidence="50" type="ORF">DU88_00490</name>
</gene>
<dbReference type="Proteomes" id="UP000300067">
    <property type="component" value="Chromosome"/>
</dbReference>
<dbReference type="Proteomes" id="UP000034667">
    <property type="component" value="Unassembled WGS sequence"/>
</dbReference>
<dbReference type="Proteomes" id="UP000034937">
    <property type="component" value="Unassembled WGS sequence"/>
</dbReference>
<evidence type="ECO:0000313" key="48">
    <source>
        <dbReference type="EMBL" id="KKH83069.1"/>
    </source>
</evidence>
<evidence type="ECO:0000313" key="97">
    <source>
        <dbReference type="Proteomes" id="UP000034733"/>
    </source>
</evidence>
<evidence type="ECO:0000313" key="1">
    <source>
        <dbReference type="EMBL" id="KKG03062.1"/>
    </source>
</evidence>
<evidence type="ECO:0000313" key="96">
    <source>
        <dbReference type="Proteomes" id="UP000034692"/>
    </source>
</evidence>
<dbReference type="Pfam" id="PF21838">
    <property type="entry name" value="DUF6897"/>
    <property type="match status" value="1"/>
</dbReference>
<dbReference type="Proteomes" id="UP000033814">
    <property type="component" value="Unassembled WGS sequence"/>
</dbReference>
<dbReference type="Proteomes" id="UP000034733">
    <property type="component" value="Unassembled WGS sequence"/>
</dbReference>
<dbReference type="EMBL" id="JJQC01000123">
    <property type="protein sequence ID" value="KKH18956.1"/>
    <property type="molecule type" value="Genomic_DNA"/>
</dbReference>
<evidence type="ECO:0000313" key="101">
    <source>
        <dbReference type="Proteomes" id="UP000034842"/>
    </source>
</evidence>
<evidence type="ECO:0000313" key="108">
    <source>
        <dbReference type="Proteomes" id="UP000300067"/>
    </source>
</evidence>
<protein>
    <submittedName>
        <fullName evidence="15">Uncharacterized protein</fullName>
    </submittedName>
</protein>
<dbReference type="EMBL" id="JJPA01000034">
    <property type="protein sequence ID" value="KKG37158.1"/>
    <property type="molecule type" value="Genomic_DNA"/>
</dbReference>
<dbReference type="EMBL" id="JJPU01000103">
    <property type="protein sequence ID" value="KKG97004.1"/>
    <property type="molecule type" value="Genomic_DNA"/>
</dbReference>
<dbReference type="EMBL" id="JJQJ01000079">
    <property type="protein sequence ID" value="KKH50528.1"/>
    <property type="molecule type" value="Genomic_DNA"/>
</dbReference>
<dbReference type="EMBL" id="JJQH01000198">
    <property type="protein sequence ID" value="KKH34190.1"/>
    <property type="molecule type" value="Genomic_DNA"/>
</dbReference>
<dbReference type="Proteomes" id="UP000034921">
    <property type="component" value="Unassembled WGS sequence"/>
</dbReference>
<evidence type="ECO:0000313" key="65">
    <source>
        <dbReference type="Proteomes" id="UP000034021"/>
    </source>
</evidence>
<evidence type="ECO:0000313" key="32">
    <source>
        <dbReference type="EMBL" id="KKH26878.1"/>
    </source>
</evidence>
<evidence type="ECO:0000313" key="67">
    <source>
        <dbReference type="Proteomes" id="UP000034047"/>
    </source>
</evidence>
<evidence type="ECO:0000313" key="55">
    <source>
        <dbReference type="EMBL" id="QCR17633.1"/>
    </source>
</evidence>
<dbReference type="Proteomes" id="UP000034064">
    <property type="component" value="Unassembled WGS sequence"/>
</dbReference>
<evidence type="ECO:0000313" key="63">
    <source>
        <dbReference type="Proteomes" id="UP000033987"/>
    </source>
</evidence>
<dbReference type="Proteomes" id="UP000034597">
    <property type="component" value="Unassembled WGS sequence"/>
</dbReference>
<evidence type="ECO:0000313" key="103">
    <source>
        <dbReference type="Proteomes" id="UP000034921"/>
    </source>
</evidence>
<dbReference type="Proteomes" id="UP000034872">
    <property type="component" value="Unassembled WGS sequence"/>
</dbReference>
<evidence type="ECO:0000313" key="52">
    <source>
        <dbReference type="EMBL" id="KKH96700.1"/>
    </source>
</evidence>
<dbReference type="EMBL" id="JJQP01000294">
    <property type="protein sequence ID" value="KKH61273.1"/>
    <property type="molecule type" value="Genomic_DNA"/>
</dbReference>
<accession>A0A0F8IPB6</accession>
<dbReference type="InterPro" id="IPR048163">
    <property type="entry name" value="MM0924_fam"/>
</dbReference>
<evidence type="ECO:0000313" key="58">
    <source>
        <dbReference type="Proteomes" id="UP000033864"/>
    </source>
</evidence>
<evidence type="ECO:0000313" key="102">
    <source>
        <dbReference type="Proteomes" id="UP000034872"/>
    </source>
</evidence>
<dbReference type="Proteomes" id="UP000034047">
    <property type="component" value="Unassembled WGS sequence"/>
</dbReference>
<evidence type="ECO:0000313" key="6">
    <source>
        <dbReference type="EMBL" id="KKG32461.1"/>
    </source>
</evidence>
<dbReference type="EMBL" id="JJOU01000128">
    <property type="protein sequence ID" value="KKG12990.1"/>
    <property type="molecule type" value="Genomic_DNA"/>
</dbReference>
<evidence type="ECO:0000313" key="59">
    <source>
        <dbReference type="Proteomes" id="UP000033878"/>
    </source>
</evidence>
<dbReference type="EMBL" id="JJPQ01000052">
    <property type="protein sequence ID" value="KKG83697.1"/>
    <property type="molecule type" value="Genomic_DNA"/>
</dbReference>
<evidence type="ECO:0000313" key="4">
    <source>
        <dbReference type="EMBL" id="KKG12990.1"/>
    </source>
</evidence>
<evidence type="ECO:0000313" key="18">
    <source>
        <dbReference type="EMBL" id="KKG74209.1"/>
    </source>
</evidence>
<evidence type="ECO:0000313" key="91">
    <source>
        <dbReference type="Proteomes" id="UP000034597"/>
    </source>
</evidence>
<dbReference type="NCBIfam" id="NF041655">
    <property type="entry name" value="MM0924_fam"/>
    <property type="match status" value="1"/>
</dbReference>
<dbReference type="Proteomes" id="UP000033987">
    <property type="component" value="Unassembled WGS sequence"/>
</dbReference>
<dbReference type="Proteomes" id="UP000033885">
    <property type="component" value="Unassembled WGS sequence"/>
</dbReference>
<evidence type="ECO:0000313" key="7">
    <source>
        <dbReference type="EMBL" id="KKG37158.1"/>
    </source>
</evidence>
<evidence type="ECO:0000313" key="90">
    <source>
        <dbReference type="Proteomes" id="UP000034578"/>
    </source>
</evidence>
<dbReference type="EMBL" id="JJPL01000072">
    <property type="protein sequence ID" value="KKG65288.1"/>
    <property type="molecule type" value="Genomic_DNA"/>
</dbReference>
<evidence type="ECO:0000313" key="85">
    <source>
        <dbReference type="Proteomes" id="UP000034450"/>
    </source>
</evidence>
<evidence type="ECO:0000313" key="77">
    <source>
        <dbReference type="Proteomes" id="UP000034253"/>
    </source>
</evidence>
<dbReference type="EMBL" id="JJQR01000168">
    <property type="protein sequence ID" value="KKH70828.1"/>
    <property type="molecule type" value="Genomic_DNA"/>
</dbReference>
<evidence type="ECO:0000313" key="71">
    <source>
        <dbReference type="Proteomes" id="UP000034151"/>
    </source>
</evidence>
<dbReference type="Proteomes" id="UP000034817">
    <property type="component" value="Unassembled WGS sequence"/>
</dbReference>
<evidence type="ECO:0000313" key="72">
    <source>
        <dbReference type="Proteomes" id="UP000034152"/>
    </source>
</evidence>
<dbReference type="EMBL" id="JJPF01000072">
    <property type="protein sequence ID" value="KKG42951.1"/>
    <property type="molecule type" value="Genomic_DNA"/>
</dbReference>
<dbReference type="Proteomes" id="UP000034657">
    <property type="component" value="Unassembled WGS sequence"/>
</dbReference>
<evidence type="ECO:0000313" key="15">
    <source>
        <dbReference type="EMBL" id="KKG65288.1"/>
    </source>
</evidence>
<dbReference type="EMBL" id="JJQG01000104">
    <property type="protein sequence ID" value="KKH37550.1"/>
    <property type="molecule type" value="Genomic_DNA"/>
</dbReference>
<evidence type="ECO:0000313" key="61">
    <source>
        <dbReference type="Proteomes" id="UP000033889"/>
    </source>
</evidence>
<dbReference type="Proteomes" id="UP000034151">
    <property type="component" value="Unassembled WGS sequence"/>
</dbReference>
<reference evidence="56 57" key="1">
    <citation type="journal article" date="2015" name="ISME J.">
        <title>Genomic and phenotypic differentiation among Methanosarcina mazei populations from Columbia River sediment.</title>
        <authorList>
            <person name="Youngblut N.D."/>
            <person name="Wirth J.S."/>
            <person name="Henriksen J.R."/>
            <person name="Smith M."/>
            <person name="Simon H."/>
            <person name="Metcalf W.W."/>
            <person name="Whitaker R.J."/>
        </authorList>
    </citation>
    <scope>NUCLEOTIDE SEQUENCE [LARGE SCALE GENOMIC DNA]</scope>
    <source>
        <strain evidence="29 68">1.F.A.1A.3</strain>
        <strain evidence="31 97">1.F.A.1B.3</strain>
        <strain evidence="30 63">1.F.A.1B.4</strain>
        <strain evidence="34 75">1.F.A.2.8</strain>
        <strain evidence="32 103">1.F.M.0.5</strain>
        <strain evidence="33 81">1.H.A.0.1</strain>
        <strain evidence="36 98">1.H.A.1A.1</strain>
        <strain evidence="35 65">1.H.A.1A.3</strain>
        <strain evidence="37 95">1.H.A.1A.4</strain>
        <strain evidence="38 58">1.H.A.1A.6</strain>
        <strain evidence="40 78">1.H.A.2.1</strain>
        <strain evidence="39 76">1.H.A.2.3</strain>
        <strain evidence="41 85">1.H.A.2.6</strain>
        <strain evidence="43 96">1.H.A.2.7</strain>
        <strain evidence="42">1.H.A.2.8</strain>
        <strain evidence="44 62">1.H.M.0.1</strain>
        <strain evidence="45 104">1.H.M.1A.1</strain>
        <strain evidence="46 66">1.H.M.1A.2</strain>
        <strain evidence="47 101">1.H.M.1A.3</strain>
        <strain evidence="49 72">1.H.M.2.1</strain>
        <strain evidence="48 56">1.H.M.2.2</strain>
        <strain evidence="50 105">1.H.M.2.3</strain>
        <strain evidence="51 94">1.H.M.2.4</strain>
        <strain evidence="52 102">1.H.T.2.1</strain>
        <strain evidence="54 60">1.H.T.2.3</strain>
        <strain evidence="53 87">1.H.T.2.5</strain>
        <strain evidence="2 70">2.F.A.2.3</strain>
        <strain evidence="3 90">2.F.A.2.4</strain>
        <strain evidence="1 91">2.F.T.0.2</strain>
        <strain evidence="4 67">2.F.T.2.6</strain>
        <strain evidence="7 83">3.F.A.1A.1</strain>
        <strain evidence="6 59">3.F.A.1A.3</strain>
        <strain evidence="5 80">3.F.A.1B.1</strain>
        <strain evidence="10 89">3.F.A.2.12</strain>
        <strain evidence="8 93">3.F.A.2.3</strain>
        <strain evidence="9 71">3.F.A.2.5</strain>
        <strain evidence="12 74">3.F.A.2.6</strain>
        <strain evidence="11 73">3.F.T.1A.1</strain>
        <strain evidence="13 79">3.F.T.1A.2</strain>
        <strain evidence="14 88">3.F.T.1A.4</strain>
        <strain evidence="15 84">3.F.T.2.1</strain>
        <strain evidence="16">3.H.A.1A.1</strain>
        <strain evidence="17 69">3.H.A.1A.2</strain>
        <strain evidence="18 64">3.H.A.2.1</strain>
        <strain evidence="19 99">3.H.A.2.4</strain>
        <strain evidence="21 61">3.H.A.2.5</strain>
        <strain evidence="20 107">3.H.A.2.6</strain>
        <strain evidence="22 92">3.H.M.1A.1</strain>
        <strain evidence="24 86">3.H.M.1B.1</strain>
        <strain evidence="23 57">3.H.M.1B.2</strain>
        <strain evidence="25 77">3.H.M.1B.5</strain>
        <strain evidence="26 82">3.H.M.2.7</strain>
        <strain evidence="28 100">3.H.T.1A.1</strain>
        <strain evidence="27 106">3.H.T.1A.2</strain>
    </source>
</reference>
<dbReference type="Proteomes" id="UP000034188">
    <property type="component" value="Unassembled WGS sequence"/>
</dbReference>
<evidence type="ECO:0000313" key="89">
    <source>
        <dbReference type="Proteomes" id="UP000034577"/>
    </source>
</evidence>
<dbReference type="Proteomes" id="UP000034232">
    <property type="component" value="Unassembled WGS sequence"/>
</dbReference>
<dbReference type="EMBL" id="JJOS01000004">
    <property type="protein sequence ID" value="KKG06868.1"/>
    <property type="molecule type" value="Genomic_DNA"/>
</dbReference>
<dbReference type="Proteomes" id="UP000034074">
    <property type="component" value="Unassembled WGS sequence"/>
</dbReference>
<dbReference type="Proteomes" id="UP000034842">
    <property type="component" value="Unassembled WGS sequence"/>
</dbReference>
<dbReference type="Proteomes" id="UP000034259">
    <property type="component" value="Unassembled WGS sequence"/>
</dbReference>
<dbReference type="Proteomes" id="UP000034195">
    <property type="component" value="Unassembled WGS sequence"/>
</dbReference>
<dbReference type="EMBL" id="JJPZ01000123">
    <property type="protein sequence ID" value="KKH08518.1"/>
    <property type="molecule type" value="Genomic_DNA"/>
</dbReference>
<dbReference type="Proteomes" id="UP000033933">
    <property type="component" value="Unassembled WGS sequence"/>
</dbReference>
<dbReference type="Proteomes" id="UP000034672">
    <property type="component" value="Unassembled WGS sequence"/>
</dbReference>
<evidence type="ECO:0000313" key="95">
    <source>
        <dbReference type="Proteomes" id="UP000034672"/>
    </source>
</evidence>
<dbReference type="EMBL" id="JJPK01000014">
    <property type="protein sequence ID" value="KKG64960.1"/>
    <property type="molecule type" value="Genomic_DNA"/>
</dbReference>
<evidence type="ECO:0000313" key="78">
    <source>
        <dbReference type="Proteomes" id="UP000034259"/>
    </source>
</evidence>
<evidence type="ECO:0000313" key="34">
    <source>
        <dbReference type="EMBL" id="KKH31285.1"/>
    </source>
</evidence>
<evidence type="ECO:0000313" key="10">
    <source>
        <dbReference type="EMBL" id="KKG46362.1"/>
    </source>
</evidence>
<evidence type="ECO:0000313" key="54">
    <source>
        <dbReference type="EMBL" id="KKI03020.1"/>
    </source>
</evidence>
<dbReference type="EMBL" id="JJPX01000179">
    <property type="protein sequence ID" value="KKH04560.1"/>
    <property type="molecule type" value="Genomic_DNA"/>
</dbReference>
<dbReference type="Proteomes" id="UP000034001">
    <property type="component" value="Unassembled WGS sequence"/>
</dbReference>
<dbReference type="EMBL" id="JJQA01000117">
    <property type="protein sequence ID" value="KKH13411.1"/>
    <property type="molecule type" value="Genomic_DNA"/>
</dbReference>
<dbReference type="Proteomes" id="UP000034253">
    <property type="component" value="Unassembled WGS sequence"/>
</dbReference>
<evidence type="ECO:0000313" key="93">
    <source>
        <dbReference type="Proteomes" id="UP000034667"/>
    </source>
</evidence>
<dbReference type="EMBL" id="JJPR01000152">
    <property type="protein sequence ID" value="KKG82762.1"/>
    <property type="molecule type" value="Genomic_DNA"/>
</dbReference>
<dbReference type="Proteomes" id="UP000034227">
    <property type="component" value="Unassembled WGS sequence"/>
</dbReference>
<dbReference type="EMBL" id="JJPC01000152">
    <property type="protein sequence ID" value="KKG30731.1"/>
    <property type="molecule type" value="Genomic_DNA"/>
</dbReference>
<dbReference type="PATRIC" id="fig|2209.39.peg.1894"/>
<evidence type="ECO:0000313" key="82">
    <source>
        <dbReference type="Proteomes" id="UP000034387"/>
    </source>
</evidence>
<evidence type="ECO:0000313" key="80">
    <source>
        <dbReference type="Proteomes" id="UP000034298"/>
    </source>
</evidence>
<dbReference type="EMBL" id="JJPO01000061">
    <property type="protein sequence ID" value="KKG74209.1"/>
    <property type="molecule type" value="Genomic_DNA"/>
</dbReference>
<evidence type="ECO:0000313" key="45">
    <source>
        <dbReference type="EMBL" id="KKH70828.1"/>
    </source>
</evidence>
<evidence type="ECO:0000313" key="69">
    <source>
        <dbReference type="Proteomes" id="UP000034074"/>
    </source>
</evidence>
<dbReference type="EMBL" id="JJQT01000020">
    <property type="protein sequence ID" value="KKH82741.1"/>
    <property type="molecule type" value="Genomic_DNA"/>
</dbReference>
<dbReference type="EMBL" id="JJPP01000039">
    <property type="protein sequence ID" value="KKG81632.1"/>
    <property type="molecule type" value="Genomic_DNA"/>
</dbReference>
<evidence type="ECO:0000313" key="35">
    <source>
        <dbReference type="EMBL" id="KKH34190.1"/>
    </source>
</evidence>
<evidence type="ECO:0000313" key="57">
    <source>
        <dbReference type="Proteomes" id="UP000033835"/>
    </source>
</evidence>
<dbReference type="EMBL" id="JJPT01000038">
    <property type="protein sequence ID" value="KKG93511.1"/>
    <property type="molecule type" value="Genomic_DNA"/>
</dbReference>
<dbReference type="Proteomes" id="UP000034468">
    <property type="component" value="Unassembled WGS sequence"/>
</dbReference>
<evidence type="ECO:0000313" key="94">
    <source>
        <dbReference type="Proteomes" id="UP000034668"/>
    </source>
</evidence>
<dbReference type="EMBL" id="JJQU01000067">
    <property type="protein sequence ID" value="KKH88142.1"/>
    <property type="molecule type" value="Genomic_DNA"/>
</dbReference>
<evidence type="ECO:0000313" key="81">
    <source>
        <dbReference type="Proteomes" id="UP000034338"/>
    </source>
</evidence>
<evidence type="ECO:0000313" key="31">
    <source>
        <dbReference type="EMBL" id="KKH21198.1"/>
    </source>
</evidence>
<evidence type="ECO:0000313" key="22">
    <source>
        <dbReference type="EMBL" id="KKG93511.1"/>
    </source>
</evidence>
<dbReference type="Proteomes" id="UP000034566">
    <property type="component" value="Unassembled WGS sequence"/>
</dbReference>
<evidence type="ECO:0000313" key="83">
    <source>
        <dbReference type="Proteomes" id="UP000034399"/>
    </source>
</evidence>
<dbReference type="EMBL" id="JJQI01000026">
    <property type="protein sequence ID" value="KKH41717.1"/>
    <property type="molecule type" value="Genomic_DNA"/>
</dbReference>
<evidence type="ECO:0000313" key="14">
    <source>
        <dbReference type="EMBL" id="KKG64960.1"/>
    </source>
</evidence>
<evidence type="ECO:0000313" key="8">
    <source>
        <dbReference type="EMBL" id="KKG39822.1"/>
    </source>
</evidence>
<evidence type="ECO:0000313" key="43">
    <source>
        <dbReference type="EMBL" id="KKH62949.1"/>
    </source>
</evidence>
<dbReference type="EMBL" id="JJPE01000160">
    <property type="protein sequence ID" value="KKG39822.1"/>
    <property type="molecule type" value="Genomic_DNA"/>
</dbReference>
<evidence type="ECO:0000313" key="92">
    <source>
        <dbReference type="Proteomes" id="UP000034657"/>
    </source>
</evidence>
<evidence type="ECO:0000313" key="73">
    <source>
        <dbReference type="Proteomes" id="UP000034188"/>
    </source>
</evidence>
<dbReference type="EMBL" id="JJQQ01000061">
    <property type="protein sequence ID" value="KKH68035.1"/>
    <property type="molecule type" value="Genomic_DNA"/>
</dbReference>
<evidence type="ECO:0000313" key="19">
    <source>
        <dbReference type="EMBL" id="KKG81632.1"/>
    </source>
</evidence>